<sequence>MAVFAQQEDEQDQEDIEQIEILNFGKKYKARMDSLERVTEELRYDSLYYLLEPEYVVIAPTALMDTLKLSNIDTLKFFFPPKVLLVDVNHYNDSISVYQASTDTMELRMNPKFMLVPEGYEVEPDEKPKYWTHGGYLRVHMAQVSLTNWNPGGESSLNATTEFKVWASKKKGHVELENRMELQYGVIRSGQKLEKNNDQIWLVSRQSRQITNSWQLSALEDFRTQFQPGFTINDDNSKNYISNFMAPANLELSLGFSYNRIKNLNVLVSPIKGKVTFLLDDQLSQDGAHGVEAGKKFRSQLGSGIFLDLKETEILPNIYYTSSVNLFAGFQAFSQVAVDWRNDIRFRVNRYMSTNFSSRLVYDHDVAVSRDDGTSGPALQMRNEISLVFILDYSK</sequence>
<protein>
    <recommendedName>
        <fullName evidence="3">DUF3078 domain-containing protein</fullName>
    </recommendedName>
</protein>
<dbReference type="InterPro" id="IPR021428">
    <property type="entry name" value="DUF3078"/>
</dbReference>
<name>A0AAN4VUB7_9BACT</name>
<reference evidence="1 2" key="1">
    <citation type="submission" date="2021-12" db="EMBL/GenBank/DDBJ databases">
        <title>Genome sequencing of bacteria with rrn-lacking chromosome and rrn-plasmid.</title>
        <authorList>
            <person name="Anda M."/>
            <person name="Iwasaki W."/>
        </authorList>
    </citation>
    <scope>NUCLEOTIDE SEQUENCE [LARGE SCALE GENOMIC DNA]</scope>
    <source>
        <strain evidence="1 2">NBRC 15940</strain>
    </source>
</reference>
<dbReference type="AlphaFoldDB" id="A0AAN4VUB7"/>
<comment type="caution">
    <text evidence="1">The sequence shown here is derived from an EMBL/GenBank/DDBJ whole genome shotgun (WGS) entry which is preliminary data.</text>
</comment>
<accession>A0AAN4VUB7</accession>
<dbReference type="Pfam" id="PF11276">
    <property type="entry name" value="DUF3078"/>
    <property type="match status" value="1"/>
</dbReference>
<gene>
    <name evidence="1" type="ORF">PEDI_06780</name>
</gene>
<evidence type="ECO:0000313" key="2">
    <source>
        <dbReference type="Proteomes" id="UP001310022"/>
    </source>
</evidence>
<organism evidence="1 2">
    <name type="scientific">Persicobacter diffluens</name>
    <dbReference type="NCBI Taxonomy" id="981"/>
    <lineage>
        <taxon>Bacteria</taxon>
        <taxon>Pseudomonadati</taxon>
        <taxon>Bacteroidota</taxon>
        <taxon>Cytophagia</taxon>
        <taxon>Cytophagales</taxon>
        <taxon>Persicobacteraceae</taxon>
        <taxon>Persicobacter</taxon>
    </lineage>
</organism>
<evidence type="ECO:0000313" key="1">
    <source>
        <dbReference type="EMBL" id="GJM60126.1"/>
    </source>
</evidence>
<evidence type="ECO:0008006" key="3">
    <source>
        <dbReference type="Google" id="ProtNLM"/>
    </source>
</evidence>
<dbReference type="EMBL" id="BQKE01000001">
    <property type="protein sequence ID" value="GJM60126.1"/>
    <property type="molecule type" value="Genomic_DNA"/>
</dbReference>
<dbReference type="Proteomes" id="UP001310022">
    <property type="component" value="Unassembled WGS sequence"/>
</dbReference>
<proteinExistence type="predicted"/>
<keyword evidence="2" id="KW-1185">Reference proteome</keyword>